<comment type="similarity">
    <text evidence="1 5 6">Belongs to the bacterial ribosomal protein bS21 family.</text>
</comment>
<sequence length="65" mass="7808">MTEVRVQKNEPFDKALRRFRKKCQESGVISELKKREHYEKPSVKKKRKLKAAIRKERKRALANRG</sequence>
<dbReference type="InterPro" id="IPR001911">
    <property type="entry name" value="Ribosomal_bS21"/>
</dbReference>
<dbReference type="PANTHER" id="PTHR21109:SF0">
    <property type="entry name" value="SMALL RIBOSOMAL SUBUNIT PROTEIN BS21M"/>
    <property type="match status" value="1"/>
</dbReference>
<evidence type="ECO:0000256" key="4">
    <source>
        <dbReference type="ARBA" id="ARBA00035135"/>
    </source>
</evidence>
<dbReference type="Pfam" id="PF01165">
    <property type="entry name" value="Ribosomal_S21"/>
    <property type="match status" value="1"/>
</dbReference>
<dbReference type="Gene3D" id="1.20.5.1150">
    <property type="entry name" value="Ribosomal protein S8"/>
    <property type="match status" value="1"/>
</dbReference>
<organism evidence="8 9">
    <name type="scientific">Candidatus Wallbacteria bacterium HGW-Wallbacteria-1</name>
    <dbReference type="NCBI Taxonomy" id="2013854"/>
    <lineage>
        <taxon>Bacteria</taxon>
        <taxon>Candidatus Walliibacteriota</taxon>
    </lineage>
</organism>
<accession>A0A2N1PSG2</accession>
<dbReference type="GO" id="GO:0006412">
    <property type="term" value="P:translation"/>
    <property type="evidence" value="ECO:0007669"/>
    <property type="project" value="UniProtKB-UniRule"/>
</dbReference>
<evidence type="ECO:0000256" key="5">
    <source>
        <dbReference type="HAMAP-Rule" id="MF_00358"/>
    </source>
</evidence>
<comment type="caution">
    <text evidence="8">The sequence shown here is derived from an EMBL/GenBank/DDBJ whole genome shotgun (WGS) entry which is preliminary data.</text>
</comment>
<dbReference type="GO" id="GO:0005840">
    <property type="term" value="C:ribosome"/>
    <property type="evidence" value="ECO:0007669"/>
    <property type="project" value="UniProtKB-KW"/>
</dbReference>
<keyword evidence="2 5" id="KW-0689">Ribosomal protein</keyword>
<proteinExistence type="inferred from homology"/>
<evidence type="ECO:0000256" key="1">
    <source>
        <dbReference type="ARBA" id="ARBA00006640"/>
    </source>
</evidence>
<gene>
    <name evidence="5" type="primary">rpsU</name>
    <name evidence="8" type="ORF">CVV64_05770</name>
</gene>
<keyword evidence="3 5" id="KW-0687">Ribonucleoprotein</keyword>
<evidence type="ECO:0000256" key="6">
    <source>
        <dbReference type="RuleBase" id="RU000667"/>
    </source>
</evidence>
<feature type="compositionally biased region" description="Basic residues" evidence="7">
    <location>
        <begin position="43"/>
        <end position="65"/>
    </location>
</feature>
<evidence type="ECO:0000256" key="7">
    <source>
        <dbReference type="SAM" id="MobiDB-lite"/>
    </source>
</evidence>
<dbReference type="NCBIfam" id="TIGR00030">
    <property type="entry name" value="S21p"/>
    <property type="match status" value="1"/>
</dbReference>
<dbReference type="AlphaFoldDB" id="A0A2N1PSG2"/>
<evidence type="ECO:0000256" key="2">
    <source>
        <dbReference type="ARBA" id="ARBA00022980"/>
    </source>
</evidence>
<dbReference type="PRINTS" id="PR00976">
    <property type="entry name" value="RIBOSOMALS21"/>
</dbReference>
<dbReference type="InterPro" id="IPR038380">
    <property type="entry name" value="Ribosomal_bS21_sf"/>
</dbReference>
<dbReference type="EMBL" id="PGXC01000003">
    <property type="protein sequence ID" value="PKK91275.1"/>
    <property type="molecule type" value="Genomic_DNA"/>
</dbReference>
<dbReference type="PANTHER" id="PTHR21109">
    <property type="entry name" value="MITOCHONDRIAL 28S RIBOSOMAL PROTEIN S21"/>
    <property type="match status" value="1"/>
</dbReference>
<feature type="region of interest" description="Disordered" evidence="7">
    <location>
        <begin position="39"/>
        <end position="65"/>
    </location>
</feature>
<dbReference type="GO" id="GO:0003735">
    <property type="term" value="F:structural constituent of ribosome"/>
    <property type="evidence" value="ECO:0007669"/>
    <property type="project" value="InterPro"/>
</dbReference>
<dbReference type="Proteomes" id="UP000233256">
    <property type="component" value="Unassembled WGS sequence"/>
</dbReference>
<name>A0A2N1PSG2_9BACT</name>
<protein>
    <recommendedName>
        <fullName evidence="4 5">Small ribosomal subunit protein bS21</fullName>
    </recommendedName>
</protein>
<dbReference type="HAMAP" id="MF_00358">
    <property type="entry name" value="Ribosomal_bS21"/>
    <property type="match status" value="1"/>
</dbReference>
<evidence type="ECO:0000313" key="8">
    <source>
        <dbReference type="EMBL" id="PKK91275.1"/>
    </source>
</evidence>
<evidence type="ECO:0000256" key="3">
    <source>
        <dbReference type="ARBA" id="ARBA00023274"/>
    </source>
</evidence>
<reference evidence="8 9" key="1">
    <citation type="journal article" date="2017" name="ISME J.">
        <title>Potential for microbial H2 and metal transformations associated with novel bacteria and archaea in deep terrestrial subsurface sediments.</title>
        <authorList>
            <person name="Hernsdorf A.W."/>
            <person name="Amano Y."/>
            <person name="Miyakawa K."/>
            <person name="Ise K."/>
            <person name="Suzuki Y."/>
            <person name="Anantharaman K."/>
            <person name="Probst A."/>
            <person name="Burstein D."/>
            <person name="Thomas B.C."/>
            <person name="Banfield J.F."/>
        </authorList>
    </citation>
    <scope>NUCLEOTIDE SEQUENCE [LARGE SCALE GENOMIC DNA]</scope>
    <source>
        <strain evidence="8">HGW-Wallbacteria-1</strain>
    </source>
</reference>
<dbReference type="GO" id="GO:1990904">
    <property type="term" value="C:ribonucleoprotein complex"/>
    <property type="evidence" value="ECO:0007669"/>
    <property type="project" value="UniProtKB-KW"/>
</dbReference>
<evidence type="ECO:0000313" key="9">
    <source>
        <dbReference type="Proteomes" id="UP000233256"/>
    </source>
</evidence>